<dbReference type="EMBL" id="ML996230">
    <property type="protein sequence ID" value="KAF2729961.1"/>
    <property type="molecule type" value="Genomic_DNA"/>
</dbReference>
<feature type="compositionally biased region" description="Basic residues" evidence="1">
    <location>
        <begin position="61"/>
        <end position="70"/>
    </location>
</feature>
<dbReference type="GO" id="GO:0005829">
    <property type="term" value="C:cytosol"/>
    <property type="evidence" value="ECO:0007669"/>
    <property type="project" value="TreeGrafter"/>
</dbReference>
<gene>
    <name evidence="2" type="ORF">EJ04DRAFT_546030</name>
</gene>
<evidence type="ECO:0000313" key="3">
    <source>
        <dbReference type="Proteomes" id="UP000799444"/>
    </source>
</evidence>
<comment type="caution">
    <text evidence="2">The sequence shown here is derived from an EMBL/GenBank/DDBJ whole genome shotgun (WGS) entry which is preliminary data.</text>
</comment>
<feature type="region of interest" description="Disordered" evidence="1">
    <location>
        <begin position="49"/>
        <end position="81"/>
    </location>
</feature>
<organism evidence="2 3">
    <name type="scientific">Polyplosphaeria fusca</name>
    <dbReference type="NCBI Taxonomy" id="682080"/>
    <lineage>
        <taxon>Eukaryota</taxon>
        <taxon>Fungi</taxon>
        <taxon>Dikarya</taxon>
        <taxon>Ascomycota</taxon>
        <taxon>Pezizomycotina</taxon>
        <taxon>Dothideomycetes</taxon>
        <taxon>Pleosporomycetidae</taxon>
        <taxon>Pleosporales</taxon>
        <taxon>Tetraplosphaeriaceae</taxon>
        <taxon>Polyplosphaeria</taxon>
    </lineage>
</organism>
<dbReference type="GO" id="GO:0008033">
    <property type="term" value="P:tRNA processing"/>
    <property type="evidence" value="ECO:0007669"/>
    <property type="project" value="InterPro"/>
</dbReference>
<dbReference type="InterPro" id="IPR013241">
    <property type="entry name" value="RNase_P_Pop3"/>
</dbReference>
<dbReference type="PANTHER" id="PTHR28272:SF1">
    <property type="entry name" value="RIBONUCLEASES P_MRP PROTEIN SUBUNIT POP3"/>
    <property type="match status" value="1"/>
</dbReference>
<dbReference type="GO" id="GO:0006364">
    <property type="term" value="P:rRNA processing"/>
    <property type="evidence" value="ECO:0007669"/>
    <property type="project" value="InterPro"/>
</dbReference>
<dbReference type="GO" id="GO:0000172">
    <property type="term" value="C:ribonuclease MRP complex"/>
    <property type="evidence" value="ECO:0007669"/>
    <property type="project" value="TreeGrafter"/>
</dbReference>
<reference evidence="2" key="1">
    <citation type="journal article" date="2020" name="Stud. Mycol.">
        <title>101 Dothideomycetes genomes: a test case for predicting lifestyles and emergence of pathogens.</title>
        <authorList>
            <person name="Haridas S."/>
            <person name="Albert R."/>
            <person name="Binder M."/>
            <person name="Bloem J."/>
            <person name="Labutti K."/>
            <person name="Salamov A."/>
            <person name="Andreopoulos B."/>
            <person name="Baker S."/>
            <person name="Barry K."/>
            <person name="Bills G."/>
            <person name="Bluhm B."/>
            <person name="Cannon C."/>
            <person name="Castanera R."/>
            <person name="Culley D."/>
            <person name="Daum C."/>
            <person name="Ezra D."/>
            <person name="Gonzalez J."/>
            <person name="Henrissat B."/>
            <person name="Kuo A."/>
            <person name="Liang C."/>
            <person name="Lipzen A."/>
            <person name="Lutzoni F."/>
            <person name="Magnuson J."/>
            <person name="Mondo S."/>
            <person name="Nolan M."/>
            <person name="Ohm R."/>
            <person name="Pangilinan J."/>
            <person name="Park H.-J."/>
            <person name="Ramirez L."/>
            <person name="Alfaro M."/>
            <person name="Sun H."/>
            <person name="Tritt A."/>
            <person name="Yoshinaga Y."/>
            <person name="Zwiers L.-H."/>
            <person name="Turgeon B."/>
            <person name="Goodwin S."/>
            <person name="Spatafora J."/>
            <person name="Crous P."/>
            <person name="Grigoriev I."/>
        </authorList>
    </citation>
    <scope>NUCLEOTIDE SEQUENCE</scope>
    <source>
        <strain evidence="2">CBS 125425</strain>
    </source>
</reference>
<dbReference type="AlphaFoldDB" id="A0A9P4UYE1"/>
<dbReference type="GO" id="GO:0005655">
    <property type="term" value="C:nucleolar ribonuclease P complex"/>
    <property type="evidence" value="ECO:0007669"/>
    <property type="project" value="TreeGrafter"/>
</dbReference>
<accession>A0A9P4UYE1</accession>
<name>A0A9P4UYE1_9PLEO</name>
<dbReference type="Proteomes" id="UP000799444">
    <property type="component" value="Unassembled WGS sequence"/>
</dbReference>
<evidence type="ECO:0000256" key="1">
    <source>
        <dbReference type="SAM" id="MobiDB-lite"/>
    </source>
</evidence>
<keyword evidence="3" id="KW-1185">Reference proteome</keyword>
<sequence>MASTGKKTSKSIFKTEIPFTETKIPTISPHDQEVILDLLCNLLAPLGHYRRTHTTPTPSPGKKRKRKNKHPPNTMLSPPPPALSSHILIGINSTTRHLTALQRQPPAENPPKPLSPLSLLIIPHPHPPSSLPHAHLPLQLYLSHISPVSTPPLSPQTLLLALPLSASTRLAKSLSLPRVSAIGLLEGAPGAEGLVRFARERVAGLECEGLEEGRRGEWRGVRVSVT</sequence>
<proteinExistence type="predicted"/>
<evidence type="ECO:0000313" key="2">
    <source>
        <dbReference type="EMBL" id="KAF2729961.1"/>
    </source>
</evidence>
<protein>
    <submittedName>
        <fullName evidence="2">Uncharacterized protein</fullName>
    </submittedName>
</protein>
<dbReference type="GO" id="GO:0004526">
    <property type="term" value="F:ribonuclease P activity"/>
    <property type="evidence" value="ECO:0007669"/>
    <property type="project" value="TreeGrafter"/>
</dbReference>
<dbReference type="OrthoDB" id="20109at2759"/>
<dbReference type="GO" id="GO:0000171">
    <property type="term" value="F:ribonuclease MRP activity"/>
    <property type="evidence" value="ECO:0007669"/>
    <property type="project" value="TreeGrafter"/>
</dbReference>
<dbReference type="PANTHER" id="PTHR28272">
    <property type="entry name" value="RIBONUCLEASES P/MRP PROTEIN SUBUNIT POP3"/>
    <property type="match status" value="1"/>
</dbReference>
<dbReference type="GO" id="GO:0034965">
    <property type="term" value="P:intronic box C/D snoRNA processing"/>
    <property type="evidence" value="ECO:0007669"/>
    <property type="project" value="TreeGrafter"/>
</dbReference>